<accession>A0A0F9I534</accession>
<evidence type="ECO:0000313" key="1">
    <source>
        <dbReference type="EMBL" id="KKM14784.1"/>
    </source>
</evidence>
<protein>
    <submittedName>
        <fullName evidence="1">Uncharacterized protein</fullName>
    </submittedName>
</protein>
<gene>
    <name evidence="1" type="ORF">LCGC14_1702580</name>
</gene>
<dbReference type="EMBL" id="LAZR01015066">
    <property type="protein sequence ID" value="KKM14784.1"/>
    <property type="molecule type" value="Genomic_DNA"/>
</dbReference>
<feature type="non-terminal residue" evidence="1">
    <location>
        <position position="96"/>
    </location>
</feature>
<sequence>MPTENPTAAGLAAIRWLRPGEDLEEPAGRVPYAEVMEKILDGCADHRHWYSDIDWDKGPEARRTFASRYIADAYVNGIVWDIWHGDEICGIFILNH</sequence>
<comment type="caution">
    <text evidence="1">The sequence shown here is derived from an EMBL/GenBank/DDBJ whole genome shotgun (WGS) entry which is preliminary data.</text>
</comment>
<proteinExistence type="predicted"/>
<reference evidence="1" key="1">
    <citation type="journal article" date="2015" name="Nature">
        <title>Complex archaea that bridge the gap between prokaryotes and eukaryotes.</title>
        <authorList>
            <person name="Spang A."/>
            <person name="Saw J.H."/>
            <person name="Jorgensen S.L."/>
            <person name="Zaremba-Niedzwiedzka K."/>
            <person name="Martijn J."/>
            <person name="Lind A.E."/>
            <person name="van Eijk R."/>
            <person name="Schleper C."/>
            <person name="Guy L."/>
            <person name="Ettema T.J."/>
        </authorList>
    </citation>
    <scope>NUCLEOTIDE SEQUENCE</scope>
</reference>
<organism evidence="1">
    <name type="scientific">marine sediment metagenome</name>
    <dbReference type="NCBI Taxonomy" id="412755"/>
    <lineage>
        <taxon>unclassified sequences</taxon>
        <taxon>metagenomes</taxon>
        <taxon>ecological metagenomes</taxon>
    </lineage>
</organism>
<name>A0A0F9I534_9ZZZZ</name>
<dbReference type="AlphaFoldDB" id="A0A0F9I534"/>